<evidence type="ECO:0000313" key="2">
    <source>
        <dbReference type="Proteomes" id="UP000266673"/>
    </source>
</evidence>
<evidence type="ECO:0000313" key="1">
    <source>
        <dbReference type="EMBL" id="RIB00503.1"/>
    </source>
</evidence>
<dbReference type="AlphaFoldDB" id="A0A397TZD5"/>
<evidence type="ECO:0008006" key="3">
    <source>
        <dbReference type="Google" id="ProtNLM"/>
    </source>
</evidence>
<dbReference type="OrthoDB" id="2487166at2759"/>
<dbReference type="Proteomes" id="UP000266673">
    <property type="component" value="Unassembled WGS sequence"/>
</dbReference>
<sequence>MKLKGESVYELTQNTTTNEQRKDGQVGLKNVQKIGGGFGSVFLATWLNGKRIVSGEIHHSVQLRTLSLIVALKTLPGSKEFLKEVYGLTQTTTNNEDLMVFNMQIKEAFIMSNKESVNMKS</sequence>
<organism evidence="1 2">
    <name type="scientific">Gigaspora rosea</name>
    <dbReference type="NCBI Taxonomy" id="44941"/>
    <lineage>
        <taxon>Eukaryota</taxon>
        <taxon>Fungi</taxon>
        <taxon>Fungi incertae sedis</taxon>
        <taxon>Mucoromycota</taxon>
        <taxon>Glomeromycotina</taxon>
        <taxon>Glomeromycetes</taxon>
        <taxon>Diversisporales</taxon>
        <taxon>Gigasporaceae</taxon>
        <taxon>Gigaspora</taxon>
    </lineage>
</organism>
<reference evidence="1 2" key="1">
    <citation type="submission" date="2018-06" db="EMBL/GenBank/DDBJ databases">
        <title>Comparative genomics reveals the genomic features of Rhizophagus irregularis, R. cerebriforme, R. diaphanum and Gigaspora rosea, and their symbiotic lifestyle signature.</title>
        <authorList>
            <person name="Morin E."/>
            <person name="San Clemente H."/>
            <person name="Chen E.C.H."/>
            <person name="De La Providencia I."/>
            <person name="Hainaut M."/>
            <person name="Kuo A."/>
            <person name="Kohler A."/>
            <person name="Murat C."/>
            <person name="Tang N."/>
            <person name="Roy S."/>
            <person name="Loubradou J."/>
            <person name="Henrissat B."/>
            <person name="Grigoriev I.V."/>
            <person name="Corradi N."/>
            <person name="Roux C."/>
            <person name="Martin F.M."/>
        </authorList>
    </citation>
    <scope>NUCLEOTIDE SEQUENCE [LARGE SCALE GENOMIC DNA]</scope>
    <source>
        <strain evidence="1 2">DAOM 194757</strain>
    </source>
</reference>
<protein>
    <recommendedName>
        <fullName evidence="3">Protein kinase domain-containing protein</fullName>
    </recommendedName>
</protein>
<gene>
    <name evidence="1" type="ORF">C2G38_2234086</name>
</gene>
<name>A0A397TZD5_9GLOM</name>
<dbReference type="EMBL" id="QKWP01004093">
    <property type="protein sequence ID" value="RIB00503.1"/>
    <property type="molecule type" value="Genomic_DNA"/>
</dbReference>
<accession>A0A397TZD5</accession>
<proteinExistence type="predicted"/>
<keyword evidence="2" id="KW-1185">Reference proteome</keyword>
<comment type="caution">
    <text evidence="1">The sequence shown here is derived from an EMBL/GenBank/DDBJ whole genome shotgun (WGS) entry which is preliminary data.</text>
</comment>